<feature type="compositionally biased region" description="Basic residues" evidence="2">
    <location>
        <begin position="84"/>
        <end position="94"/>
    </location>
</feature>
<dbReference type="PANTHER" id="PTHR12722">
    <property type="entry name" value="XAP-5 PROTEIN-RELATED"/>
    <property type="match status" value="1"/>
</dbReference>
<feature type="coiled-coil region" evidence="1">
    <location>
        <begin position="159"/>
        <end position="186"/>
    </location>
</feature>
<feature type="compositionally biased region" description="Low complexity" evidence="2">
    <location>
        <begin position="68"/>
        <end position="83"/>
    </location>
</feature>
<keyword evidence="1" id="KW-0175">Coiled coil</keyword>
<dbReference type="PANTHER" id="PTHR12722:SF0">
    <property type="entry name" value="PROTEIN FAM50A"/>
    <property type="match status" value="1"/>
</dbReference>
<dbReference type="EMBL" id="LN891001">
    <property type="protein sequence ID" value="CUS12157.1"/>
    <property type="molecule type" value="Genomic_DNA"/>
</dbReference>
<evidence type="ECO:0000256" key="2">
    <source>
        <dbReference type="SAM" id="MobiDB-lite"/>
    </source>
</evidence>
<proteinExistence type="predicted"/>
<feature type="compositionally biased region" description="Acidic residues" evidence="2">
    <location>
        <begin position="101"/>
        <end position="113"/>
    </location>
</feature>
<name>A0A292Q0G8_9PEZI</name>
<dbReference type="InterPro" id="IPR048337">
    <property type="entry name" value="FAM50A/XAP5_C"/>
</dbReference>
<evidence type="ECO:0000259" key="3">
    <source>
        <dbReference type="Pfam" id="PF04921"/>
    </source>
</evidence>
<dbReference type="AlphaFoldDB" id="A0A292Q0G8"/>
<dbReference type="InterPro" id="IPR007005">
    <property type="entry name" value="XAP5"/>
</dbReference>
<accession>A0A292Q0G8</accession>
<gene>
    <name evidence="4" type="ORF">GSTUAT00003743001</name>
</gene>
<dbReference type="Pfam" id="PF04921">
    <property type="entry name" value="XAP5"/>
    <property type="match status" value="1"/>
</dbReference>
<sequence>MTDPATTTPSRFVANTETLEDVLKTQTVGLVHLSEFKKRRVELAEQRDREAAEKLQPIRTSGGGGGASSSREGSEAPTGSSGSKRTKKRRKVAKGKLSFAGEDDEDNGTDDGGDSSSADPTRSNSEDNNRSGEEDEMKKRKVNPKLGLPAPKVLTKNTLLREAQERETLRREFLALQEKIKNEEISIPFVFYDGTNVAPPTGEGVTVKKGEAVWLFLERARRMSGRREWLRVSVDDLLLVRGEVIIPHHFEFYYFIVNRTMGPNGLLFDFPSSLSPTPQTCTRNPNRDDPTMTKVVDRRWYERNKHIFPASVWTEFDPNTDYSNMVRRDMGGNAFFFG</sequence>
<keyword evidence="5" id="KW-1185">Reference proteome</keyword>
<dbReference type="Proteomes" id="UP001412239">
    <property type="component" value="Unassembled WGS sequence"/>
</dbReference>
<reference evidence="4" key="1">
    <citation type="submission" date="2015-10" db="EMBL/GenBank/DDBJ databases">
        <authorList>
            <person name="Regsiter A."/>
            <person name="william w."/>
        </authorList>
    </citation>
    <scope>NUCLEOTIDE SEQUENCE</scope>
    <source>
        <strain evidence="4">Montdore</strain>
    </source>
</reference>
<evidence type="ECO:0000256" key="1">
    <source>
        <dbReference type="SAM" id="Coils"/>
    </source>
</evidence>
<evidence type="ECO:0000313" key="5">
    <source>
        <dbReference type="Proteomes" id="UP001412239"/>
    </source>
</evidence>
<dbReference type="GO" id="GO:0005634">
    <property type="term" value="C:nucleus"/>
    <property type="evidence" value="ECO:0007669"/>
    <property type="project" value="InterPro"/>
</dbReference>
<protein>
    <recommendedName>
        <fullName evidence="3">FAM50A/XAP5 C-terminal domain-containing protein</fullName>
    </recommendedName>
</protein>
<feature type="domain" description="FAM50A/XAP5 C-terminal" evidence="3">
    <location>
        <begin position="183"/>
        <end position="326"/>
    </location>
</feature>
<dbReference type="GO" id="GO:0006325">
    <property type="term" value="P:chromatin organization"/>
    <property type="evidence" value="ECO:0007669"/>
    <property type="project" value="TreeGrafter"/>
</dbReference>
<evidence type="ECO:0000313" key="4">
    <source>
        <dbReference type="EMBL" id="CUS12157.1"/>
    </source>
</evidence>
<feature type="compositionally biased region" description="Basic and acidic residues" evidence="2">
    <location>
        <begin position="124"/>
        <end position="138"/>
    </location>
</feature>
<organism evidence="4 5">
    <name type="scientific">Tuber aestivum</name>
    <name type="common">summer truffle</name>
    <dbReference type="NCBI Taxonomy" id="59557"/>
    <lineage>
        <taxon>Eukaryota</taxon>
        <taxon>Fungi</taxon>
        <taxon>Dikarya</taxon>
        <taxon>Ascomycota</taxon>
        <taxon>Pezizomycotina</taxon>
        <taxon>Pezizomycetes</taxon>
        <taxon>Pezizales</taxon>
        <taxon>Tuberaceae</taxon>
        <taxon>Tuber</taxon>
    </lineage>
</organism>
<feature type="region of interest" description="Disordered" evidence="2">
    <location>
        <begin position="45"/>
        <end position="150"/>
    </location>
</feature>